<reference evidence="1 2" key="1">
    <citation type="submission" date="2015-09" db="EMBL/GenBank/DDBJ databases">
        <authorList>
            <consortium name="Pathogen Informatics"/>
        </authorList>
    </citation>
    <scope>NUCLEOTIDE SEQUENCE [LARGE SCALE GENOMIC DNA]</scope>
    <source>
        <strain evidence="1 2">2789STDY5834876</strain>
    </source>
</reference>
<protein>
    <submittedName>
        <fullName evidence="1">Uncharacterized protein</fullName>
    </submittedName>
</protein>
<proteinExistence type="predicted"/>
<dbReference type="AlphaFoldDB" id="A0A174LC95"/>
<dbReference type="Proteomes" id="UP000095544">
    <property type="component" value="Unassembled WGS sequence"/>
</dbReference>
<dbReference type="EMBL" id="CYZU01000066">
    <property type="protein sequence ID" value="CUP20501.1"/>
    <property type="molecule type" value="Genomic_DNA"/>
</dbReference>
<gene>
    <name evidence="1" type="ORF">ERS852491_04542</name>
</gene>
<evidence type="ECO:0000313" key="2">
    <source>
        <dbReference type="Proteomes" id="UP000095544"/>
    </source>
</evidence>
<accession>A0A174LC95</accession>
<evidence type="ECO:0000313" key="1">
    <source>
        <dbReference type="EMBL" id="CUP20501.1"/>
    </source>
</evidence>
<sequence>MMRDCQIERMYDELNIHNEGIEVRKTINKGSLNKKLHADCSALLKERKSSMYSAGIQTKLSF</sequence>
<name>A0A174LC95_9FIRM</name>
<dbReference type="STRING" id="39482.ERS852491_04542"/>
<organism evidence="1 2">
    <name type="scientific">Faecalicatena contorta</name>
    <dbReference type="NCBI Taxonomy" id="39482"/>
    <lineage>
        <taxon>Bacteria</taxon>
        <taxon>Bacillati</taxon>
        <taxon>Bacillota</taxon>
        <taxon>Clostridia</taxon>
        <taxon>Lachnospirales</taxon>
        <taxon>Lachnospiraceae</taxon>
        <taxon>Faecalicatena</taxon>
    </lineage>
</organism>